<sequence>MLRLSPHSPSSRIECSMTTFSLVENPPRYVALSYCWGDERITRDITGNGITKPVTINLEEALQQLSRHLDTGVGLWIDALCINQYDKQERSQQIRLMKTIFEKAEACYAWLGGQGGQDNMHGFQSVRALVEAPRDSVLFPASQLLYPACTEFLSICRSPYWQRRWIIQELAVALEVKVLAGSSTLSLRSLQSAFLQCATSSFWLSEHESASAFFQKVIQLRSEYQEGGSLLLSDAIRITCLFLSKDPRDNIFALIGVSSDGAFLVPTPNYAQSVGQVSRDLTCAILHIYADFDIIYSGPRSRVTSIPVPTWVPDWCSPDPSHPIYARADAVAIWPRSLVTLALRANANVLQMEGITMGTVIALTSPLTSKRGIRAEGTTFSSMPTPDHSICKDYYGSTRKFTAALVECIMSPESITGRQNSIEAPLSTGFKHFYLWSLRFKRSRDTQSDSSESVATFLSWLRENGAITFNGNSISQCMQFGYHGKAFYVLFFSPIVFAAAGATLWHCAELSRKRPIAGTPIFNILMMYGLPGLLYIVLG</sequence>
<keyword evidence="4" id="KW-1185">Reference proteome</keyword>
<accession>A0A8H7E730</accession>
<keyword evidence="1" id="KW-1133">Transmembrane helix</keyword>
<dbReference type="AlphaFoldDB" id="A0A8H7E730"/>
<gene>
    <name evidence="3" type="ORF">GJ744_011932</name>
</gene>
<dbReference type="OrthoDB" id="4300637at2759"/>
<evidence type="ECO:0000313" key="4">
    <source>
        <dbReference type="Proteomes" id="UP000606974"/>
    </source>
</evidence>
<feature type="transmembrane region" description="Helical" evidence="1">
    <location>
        <begin position="486"/>
        <end position="508"/>
    </location>
</feature>
<evidence type="ECO:0000313" key="3">
    <source>
        <dbReference type="EMBL" id="KAF7512829.1"/>
    </source>
</evidence>
<keyword evidence="1" id="KW-0472">Membrane</keyword>
<dbReference type="PANTHER" id="PTHR24148">
    <property type="entry name" value="ANKYRIN REPEAT DOMAIN-CONTAINING PROTEIN 39 HOMOLOG-RELATED"/>
    <property type="match status" value="1"/>
</dbReference>
<dbReference type="EMBL" id="JAACFV010000009">
    <property type="protein sequence ID" value="KAF7512829.1"/>
    <property type="molecule type" value="Genomic_DNA"/>
</dbReference>
<reference evidence="3" key="1">
    <citation type="submission" date="2020-02" db="EMBL/GenBank/DDBJ databases">
        <authorList>
            <person name="Palmer J.M."/>
        </authorList>
    </citation>
    <scope>NUCLEOTIDE SEQUENCE</scope>
    <source>
        <strain evidence="3">EPUS1.4</strain>
        <tissue evidence="3">Thallus</tissue>
    </source>
</reference>
<evidence type="ECO:0000259" key="2">
    <source>
        <dbReference type="Pfam" id="PF06985"/>
    </source>
</evidence>
<comment type="caution">
    <text evidence="3">The sequence shown here is derived from an EMBL/GenBank/DDBJ whole genome shotgun (WGS) entry which is preliminary data.</text>
</comment>
<protein>
    <recommendedName>
        <fullName evidence="2">Heterokaryon incompatibility domain-containing protein</fullName>
    </recommendedName>
</protein>
<feature type="transmembrane region" description="Helical" evidence="1">
    <location>
        <begin position="520"/>
        <end position="538"/>
    </location>
</feature>
<evidence type="ECO:0000256" key="1">
    <source>
        <dbReference type="SAM" id="Phobius"/>
    </source>
</evidence>
<dbReference type="InterPro" id="IPR052895">
    <property type="entry name" value="HetReg/Transcr_Mod"/>
</dbReference>
<feature type="domain" description="Heterokaryon incompatibility" evidence="2">
    <location>
        <begin position="29"/>
        <end position="169"/>
    </location>
</feature>
<organism evidence="3 4">
    <name type="scientific">Endocarpon pusillum</name>
    <dbReference type="NCBI Taxonomy" id="364733"/>
    <lineage>
        <taxon>Eukaryota</taxon>
        <taxon>Fungi</taxon>
        <taxon>Dikarya</taxon>
        <taxon>Ascomycota</taxon>
        <taxon>Pezizomycotina</taxon>
        <taxon>Eurotiomycetes</taxon>
        <taxon>Chaetothyriomycetidae</taxon>
        <taxon>Verrucariales</taxon>
        <taxon>Verrucariaceae</taxon>
        <taxon>Endocarpon</taxon>
    </lineage>
</organism>
<dbReference type="PANTHER" id="PTHR24148:SF64">
    <property type="entry name" value="HETEROKARYON INCOMPATIBILITY DOMAIN-CONTAINING PROTEIN"/>
    <property type="match status" value="1"/>
</dbReference>
<keyword evidence="1" id="KW-0812">Transmembrane</keyword>
<proteinExistence type="predicted"/>
<name>A0A8H7E730_9EURO</name>
<dbReference type="InterPro" id="IPR010730">
    <property type="entry name" value="HET"/>
</dbReference>
<dbReference type="Proteomes" id="UP000606974">
    <property type="component" value="Unassembled WGS sequence"/>
</dbReference>
<dbReference type="Pfam" id="PF06985">
    <property type="entry name" value="HET"/>
    <property type="match status" value="1"/>
</dbReference>